<dbReference type="AlphaFoldDB" id="A0A4R5BBM0"/>
<dbReference type="PANTHER" id="PTHR45688:SF13">
    <property type="entry name" value="ALANINE--GLYOXYLATE AMINOTRANSFERASE 2-LIKE"/>
    <property type="match status" value="1"/>
</dbReference>
<keyword evidence="4" id="KW-0808">Transferase</keyword>
<dbReference type="InterPro" id="IPR049704">
    <property type="entry name" value="Aminotrans_3_PPA_site"/>
</dbReference>
<dbReference type="InterPro" id="IPR015421">
    <property type="entry name" value="PyrdxlP-dep_Trfase_major"/>
</dbReference>
<comment type="similarity">
    <text evidence="1 3">Belongs to the class-III pyridoxal-phosphate-dependent aminotransferase family.</text>
</comment>
<comment type="caution">
    <text evidence="4">The sequence shown here is derived from an EMBL/GenBank/DDBJ whole genome shotgun (WGS) entry which is preliminary data.</text>
</comment>
<dbReference type="PANTHER" id="PTHR45688">
    <property type="match status" value="1"/>
</dbReference>
<gene>
    <name evidence="4" type="ORF">E1202_25450</name>
</gene>
<dbReference type="InterPro" id="IPR005814">
    <property type="entry name" value="Aminotrans_3"/>
</dbReference>
<dbReference type="InterPro" id="IPR015422">
    <property type="entry name" value="PyrdxlP-dep_Trfase_small"/>
</dbReference>
<dbReference type="CDD" id="cd00610">
    <property type="entry name" value="OAT_like"/>
    <property type="match status" value="1"/>
</dbReference>
<dbReference type="Gene3D" id="3.90.1150.10">
    <property type="entry name" value="Aspartate Aminotransferase, domain 1"/>
    <property type="match status" value="1"/>
</dbReference>
<dbReference type="SUPFAM" id="SSF53383">
    <property type="entry name" value="PLP-dependent transferases"/>
    <property type="match status" value="1"/>
</dbReference>
<dbReference type="RefSeq" id="WP_132685661.1">
    <property type="nucleotide sequence ID" value="NZ_SMLA01000053.1"/>
</dbReference>
<sequence>MTARQTMHNAFDPASLSEMPAELRSKIERRENVLGPGYRLFYRDPLEIVSGRGAHLFGPDGTDYLDAYNNVPSVGHCHPHVVEAVHRQMQTLNTNTRYVQDSLVSYAERLTATFPDELKEVTFTCSGSEANDLAVRLARRVTGNTGMIVTETAYHGLTIAVSEFSPSLGTASPLGEHVRTIPAPDRLRHIADGDLGAFLAEQVRAAAEDLKEHGYGVAAFIADSIFSSDGVFADPAGFLQPVVEAVHRAGGLYIADEVQPGFGRTGADWWGFRRHGIVPDIVTIGKPMGNGIPIAGAVFQPELTEEFGREVRYFNTFGGNSVSIAAGAAVMDVVETEDLIGNARKQGERLVDELRKITADQDDVLEVRGAGLFIGVDFVTDRESGRPDGARAAAVVNGMRERNVLISAAGKYGNVLKIRPPLVFDDADVDRFLEAFADATKS</sequence>
<protein>
    <submittedName>
        <fullName evidence="4">Aspartate aminotransferase family protein</fullName>
    </submittedName>
</protein>
<dbReference type="InterPro" id="IPR015424">
    <property type="entry name" value="PyrdxlP-dep_Trfase"/>
</dbReference>
<keyword evidence="2 3" id="KW-0663">Pyridoxal phosphate</keyword>
<dbReference type="EMBL" id="SMLA01000053">
    <property type="protein sequence ID" value="TDD83461.1"/>
    <property type="molecule type" value="Genomic_DNA"/>
</dbReference>
<evidence type="ECO:0000313" key="5">
    <source>
        <dbReference type="Proteomes" id="UP000294723"/>
    </source>
</evidence>
<dbReference type="Gene3D" id="3.40.640.10">
    <property type="entry name" value="Type I PLP-dependent aspartate aminotransferase-like (Major domain)"/>
    <property type="match status" value="1"/>
</dbReference>
<dbReference type="GO" id="GO:0030170">
    <property type="term" value="F:pyridoxal phosphate binding"/>
    <property type="evidence" value="ECO:0007669"/>
    <property type="project" value="InterPro"/>
</dbReference>
<reference evidence="4 5" key="1">
    <citation type="submission" date="2019-03" db="EMBL/GenBank/DDBJ databases">
        <title>Draft genome sequences of novel Actinobacteria.</title>
        <authorList>
            <person name="Sahin N."/>
            <person name="Ay H."/>
            <person name="Saygin H."/>
        </authorList>
    </citation>
    <scope>NUCLEOTIDE SEQUENCE [LARGE SCALE GENOMIC DNA]</scope>
    <source>
        <strain evidence="4 5">5K548</strain>
    </source>
</reference>
<evidence type="ECO:0000256" key="3">
    <source>
        <dbReference type="RuleBase" id="RU003560"/>
    </source>
</evidence>
<keyword evidence="4" id="KW-0032">Aminotransferase</keyword>
<evidence type="ECO:0000256" key="2">
    <source>
        <dbReference type="ARBA" id="ARBA00022898"/>
    </source>
</evidence>
<dbReference type="PIRSF" id="PIRSF000521">
    <property type="entry name" value="Transaminase_4ab_Lys_Orn"/>
    <property type="match status" value="1"/>
</dbReference>
<name>A0A4R5BBM0_9PSEU</name>
<dbReference type="GO" id="GO:0008483">
    <property type="term" value="F:transaminase activity"/>
    <property type="evidence" value="ECO:0007669"/>
    <property type="project" value="UniProtKB-KW"/>
</dbReference>
<accession>A0A4R5BBM0</accession>
<keyword evidence="5" id="KW-1185">Reference proteome</keyword>
<evidence type="ECO:0000313" key="4">
    <source>
        <dbReference type="EMBL" id="TDD83461.1"/>
    </source>
</evidence>
<evidence type="ECO:0000256" key="1">
    <source>
        <dbReference type="ARBA" id="ARBA00008954"/>
    </source>
</evidence>
<dbReference type="PROSITE" id="PS00600">
    <property type="entry name" value="AA_TRANSFER_CLASS_3"/>
    <property type="match status" value="1"/>
</dbReference>
<proteinExistence type="inferred from homology"/>
<dbReference type="Proteomes" id="UP000294723">
    <property type="component" value="Unassembled WGS sequence"/>
</dbReference>
<organism evidence="4 5">
    <name type="scientific">Saccharopolyspora karakumensis</name>
    <dbReference type="NCBI Taxonomy" id="2530386"/>
    <lineage>
        <taxon>Bacteria</taxon>
        <taxon>Bacillati</taxon>
        <taxon>Actinomycetota</taxon>
        <taxon>Actinomycetes</taxon>
        <taxon>Pseudonocardiales</taxon>
        <taxon>Pseudonocardiaceae</taxon>
        <taxon>Saccharopolyspora</taxon>
    </lineage>
</organism>
<dbReference type="Pfam" id="PF00202">
    <property type="entry name" value="Aminotran_3"/>
    <property type="match status" value="1"/>
</dbReference>